<dbReference type="PRINTS" id="PR00106">
    <property type="entry name" value="DNAPOLB"/>
</dbReference>
<dbReference type="SMART" id="SM00486">
    <property type="entry name" value="POLBc"/>
    <property type="match status" value="1"/>
</dbReference>
<evidence type="ECO:0000259" key="14">
    <source>
        <dbReference type="Pfam" id="PF03104"/>
    </source>
</evidence>
<evidence type="ECO:0000313" key="16">
    <source>
        <dbReference type="EMBL" id="KAJ8980711.1"/>
    </source>
</evidence>
<dbReference type="SUPFAM" id="SSF53098">
    <property type="entry name" value="Ribonuclease H-like"/>
    <property type="match status" value="1"/>
</dbReference>
<dbReference type="EMBL" id="JAPWTJ010000240">
    <property type="protein sequence ID" value="KAJ8980711.1"/>
    <property type="molecule type" value="Genomic_DNA"/>
</dbReference>
<dbReference type="InterPro" id="IPR017964">
    <property type="entry name" value="DNA-dir_DNA_pol_B_CS"/>
</dbReference>
<dbReference type="InterPro" id="IPR012337">
    <property type="entry name" value="RNaseH-like_sf"/>
</dbReference>
<sequence>MISCLTHTKYSIDKQPPNPPFQQHFCVFSCPTEEVLLINIYEALKNYRATKVQKMDSERALLNYFITQFARIDPDLVVGHDLQGYQINILSERLNKHDNQNFSKLSKLKRSERQVTEKNFVCWKIELIKSRSYDLDTLCQVILKIKENQRIELEPNEIPKMYKKAEDILKLISFTMQDTAYILKIMYDLNVIPLALEITNIAGNVMSKTLMGGRSERNEFLLLHAFSENDFIVPDKEFNKQETDKSTAAGKKPTYSGGLVLEPKVGFYDNLILLMDFNSLYPSIIQEYNICFTTLPISNSEDDLVLPDRSLPPGILPTEIRKLVESRRQVKKLMNNSEISNDLRMQYNIRQTALKLTANSMYGCLGFSNSRFYAKNLAALVTHKGREILTNTRDLVQKMCYEVVYGDTDSIMINTNILDYDQVIEIGTKIKQEVNKLYKQVELDIEGVFKYLLLLKKKKYAAVTLIRTKNGKLQEKKEYKGLDIVRRDWSQLACEVGKYILDHILSDQSPNDRVNNIHTYLSKIKDDLEQQKVPLSLLFITKQLSKDPKMYADKNSLPHVQVALRYNEQRGGHFKARDTVSYVICDDGSNKPATQRGYHIDELKNSETLKIDVQYYLAHQIHPVVTRICESIEGTDSFQIGKCLGLDTSSFNKPKQMMESVGENIITPESKFQNADKFKFTCFVCKKENTIDSILTNNVPFLQKCSNSDCNARPADYLPHIQNQLVLLIQSYITRYYENRMICEDPACQNVTTRLPIRFVKENPVCTMCQKGVMYRVYTEHQLYTQLTYFQHMFDLCKVNRKPLLGQQVESGYHALRETVEKYLNHSGYSVISLTELFFDFIIRNKHPELIENDIRQPSELIEENE</sequence>
<dbReference type="InterPro" id="IPR015088">
    <property type="entry name" value="Znf_DNA-dir_DNA_pol_B_alpha"/>
</dbReference>
<evidence type="ECO:0000256" key="2">
    <source>
        <dbReference type="ARBA" id="ARBA00005755"/>
    </source>
</evidence>
<gene>
    <name evidence="16" type="ORF">NQ317_019205</name>
</gene>
<keyword evidence="6" id="KW-0479">Metal-binding</keyword>
<evidence type="ECO:0000259" key="15">
    <source>
        <dbReference type="Pfam" id="PF08996"/>
    </source>
</evidence>
<dbReference type="Gene3D" id="1.10.287.690">
    <property type="entry name" value="Helix hairpin bin"/>
    <property type="match status" value="1"/>
</dbReference>
<evidence type="ECO:0000256" key="11">
    <source>
        <dbReference type="ARBA" id="ARBA00023242"/>
    </source>
</evidence>
<dbReference type="Gene3D" id="3.90.1600.10">
    <property type="entry name" value="Palm domain of DNA polymerase"/>
    <property type="match status" value="1"/>
</dbReference>
<dbReference type="PANTHER" id="PTHR45861">
    <property type="entry name" value="DNA POLYMERASE ALPHA CATALYTIC SUBUNIT"/>
    <property type="match status" value="1"/>
</dbReference>
<evidence type="ECO:0000256" key="9">
    <source>
        <dbReference type="ARBA" id="ARBA00022932"/>
    </source>
</evidence>
<evidence type="ECO:0000259" key="13">
    <source>
        <dbReference type="Pfam" id="PF00136"/>
    </source>
</evidence>
<dbReference type="InterPro" id="IPR023211">
    <property type="entry name" value="DNA_pol_palm_dom_sf"/>
</dbReference>
<dbReference type="InterPro" id="IPR006172">
    <property type="entry name" value="DNA-dir_DNA_pol_B"/>
</dbReference>
<evidence type="ECO:0000256" key="6">
    <source>
        <dbReference type="ARBA" id="ARBA00022723"/>
    </source>
</evidence>
<dbReference type="Gene3D" id="1.10.132.60">
    <property type="entry name" value="DNA polymerase family B, C-terminal domain"/>
    <property type="match status" value="1"/>
</dbReference>
<keyword evidence="17" id="KW-1185">Reference proteome</keyword>
<keyword evidence="9 12" id="KW-0239">DNA-directed DNA polymerase</keyword>
<dbReference type="Pfam" id="PF08996">
    <property type="entry name" value="zf-DNA_Pol"/>
    <property type="match status" value="1"/>
</dbReference>
<evidence type="ECO:0000256" key="3">
    <source>
        <dbReference type="ARBA" id="ARBA00022679"/>
    </source>
</evidence>
<dbReference type="CDD" id="cd05776">
    <property type="entry name" value="DNA_polB_alpha_exo"/>
    <property type="match status" value="1"/>
</dbReference>
<dbReference type="PANTHER" id="PTHR45861:SF1">
    <property type="entry name" value="DNA POLYMERASE ALPHA CATALYTIC SUBUNIT"/>
    <property type="match status" value="1"/>
</dbReference>
<keyword evidence="4 12" id="KW-0548">Nucleotidyltransferase</keyword>
<dbReference type="InterPro" id="IPR042087">
    <property type="entry name" value="DNA_pol_B_thumb"/>
</dbReference>
<evidence type="ECO:0000256" key="10">
    <source>
        <dbReference type="ARBA" id="ARBA00023125"/>
    </source>
</evidence>
<dbReference type="Pfam" id="PF00136">
    <property type="entry name" value="DNA_pol_B"/>
    <property type="match status" value="1"/>
</dbReference>
<dbReference type="Proteomes" id="UP001162164">
    <property type="component" value="Unassembled WGS sequence"/>
</dbReference>
<protein>
    <recommendedName>
        <fullName evidence="12">DNA polymerase</fullName>
        <ecNumber evidence="12">2.7.7.7</ecNumber>
    </recommendedName>
</protein>
<evidence type="ECO:0000256" key="8">
    <source>
        <dbReference type="ARBA" id="ARBA00022833"/>
    </source>
</evidence>
<feature type="domain" description="DNA-directed DNA polymerase family B multifunctional" evidence="13">
    <location>
        <begin position="205"/>
        <end position="632"/>
    </location>
</feature>
<name>A0ABQ9JSA7_9CUCU</name>
<dbReference type="InterPro" id="IPR038256">
    <property type="entry name" value="Pol_alpha_znc_sf"/>
</dbReference>
<evidence type="ECO:0000256" key="12">
    <source>
        <dbReference type="RuleBase" id="RU000442"/>
    </source>
</evidence>
<comment type="catalytic activity">
    <reaction evidence="12">
        <text>DNA(n) + a 2'-deoxyribonucleoside 5'-triphosphate = DNA(n+1) + diphosphate</text>
        <dbReference type="Rhea" id="RHEA:22508"/>
        <dbReference type="Rhea" id="RHEA-COMP:17339"/>
        <dbReference type="Rhea" id="RHEA-COMP:17340"/>
        <dbReference type="ChEBI" id="CHEBI:33019"/>
        <dbReference type="ChEBI" id="CHEBI:61560"/>
        <dbReference type="ChEBI" id="CHEBI:173112"/>
        <dbReference type="EC" id="2.7.7.7"/>
    </reaction>
</comment>
<dbReference type="NCBIfam" id="TIGR00592">
    <property type="entry name" value="pol2"/>
    <property type="match status" value="1"/>
</dbReference>
<dbReference type="Gene3D" id="3.30.420.10">
    <property type="entry name" value="Ribonuclease H-like superfamily/Ribonuclease H"/>
    <property type="match status" value="1"/>
</dbReference>
<keyword evidence="7" id="KW-0863">Zinc-finger</keyword>
<dbReference type="SUPFAM" id="SSF90234">
    <property type="entry name" value="Zinc finger domain of DNA polymerase-alpha"/>
    <property type="match status" value="1"/>
</dbReference>
<evidence type="ECO:0000256" key="4">
    <source>
        <dbReference type="ARBA" id="ARBA00022695"/>
    </source>
</evidence>
<dbReference type="SUPFAM" id="SSF56672">
    <property type="entry name" value="DNA/RNA polymerases"/>
    <property type="match status" value="1"/>
</dbReference>
<dbReference type="InterPro" id="IPR006133">
    <property type="entry name" value="DNA-dir_DNA_pol_B_exonuc"/>
</dbReference>
<evidence type="ECO:0000256" key="7">
    <source>
        <dbReference type="ARBA" id="ARBA00022771"/>
    </source>
</evidence>
<keyword evidence="3 12" id="KW-0808">Transferase</keyword>
<dbReference type="InterPro" id="IPR045846">
    <property type="entry name" value="POLBc_alpha"/>
</dbReference>
<keyword evidence="8" id="KW-0862">Zinc</keyword>
<keyword evidence="10 12" id="KW-0238">DNA-binding</keyword>
<comment type="caution">
    <text evidence="16">The sequence shown here is derived from an EMBL/GenBank/DDBJ whole genome shotgun (WGS) entry which is preliminary data.</text>
</comment>
<keyword evidence="5 12" id="KW-0235">DNA replication</keyword>
<dbReference type="Pfam" id="PF03104">
    <property type="entry name" value="DNA_pol_B_exo1"/>
    <property type="match status" value="1"/>
</dbReference>
<proteinExistence type="inferred from homology"/>
<dbReference type="PROSITE" id="PS00116">
    <property type="entry name" value="DNA_POLYMERASE_B"/>
    <property type="match status" value="1"/>
</dbReference>
<keyword evidence="11" id="KW-0539">Nucleus</keyword>
<comment type="subcellular location">
    <subcellularLocation>
        <location evidence="1">Nucleus</location>
    </subcellularLocation>
</comment>
<dbReference type="Gene3D" id="1.10.3200.20">
    <property type="entry name" value="DNA Polymerase alpha, zinc finger"/>
    <property type="match status" value="1"/>
</dbReference>
<evidence type="ECO:0000256" key="1">
    <source>
        <dbReference type="ARBA" id="ARBA00004123"/>
    </source>
</evidence>
<organism evidence="16 17">
    <name type="scientific">Molorchus minor</name>
    <dbReference type="NCBI Taxonomy" id="1323400"/>
    <lineage>
        <taxon>Eukaryota</taxon>
        <taxon>Metazoa</taxon>
        <taxon>Ecdysozoa</taxon>
        <taxon>Arthropoda</taxon>
        <taxon>Hexapoda</taxon>
        <taxon>Insecta</taxon>
        <taxon>Pterygota</taxon>
        <taxon>Neoptera</taxon>
        <taxon>Endopterygota</taxon>
        <taxon>Coleoptera</taxon>
        <taxon>Polyphaga</taxon>
        <taxon>Cucujiformia</taxon>
        <taxon>Chrysomeloidea</taxon>
        <taxon>Cerambycidae</taxon>
        <taxon>Lamiinae</taxon>
        <taxon>Monochamini</taxon>
        <taxon>Molorchus</taxon>
    </lineage>
</organism>
<dbReference type="EC" id="2.7.7.7" evidence="12"/>
<dbReference type="CDD" id="cd05532">
    <property type="entry name" value="POLBc_alpha"/>
    <property type="match status" value="1"/>
</dbReference>
<feature type="domain" description="DNA-directed DNA polymerase family B exonuclease" evidence="14">
    <location>
        <begin position="1"/>
        <end position="121"/>
    </location>
</feature>
<reference evidence="16" key="1">
    <citation type="journal article" date="2023" name="Insect Mol. Biol.">
        <title>Genome sequencing provides insights into the evolution of gene families encoding plant cell wall-degrading enzymes in longhorned beetles.</title>
        <authorList>
            <person name="Shin N.R."/>
            <person name="Okamura Y."/>
            <person name="Kirsch R."/>
            <person name="Pauchet Y."/>
        </authorList>
    </citation>
    <scope>NUCLEOTIDE SEQUENCE</scope>
    <source>
        <strain evidence="16">MMC_N1</strain>
    </source>
</reference>
<evidence type="ECO:0000313" key="17">
    <source>
        <dbReference type="Proteomes" id="UP001162164"/>
    </source>
</evidence>
<accession>A0ABQ9JSA7</accession>
<comment type="similarity">
    <text evidence="2 12">Belongs to the DNA polymerase type-B family.</text>
</comment>
<dbReference type="InterPro" id="IPR043502">
    <property type="entry name" value="DNA/RNA_pol_sf"/>
</dbReference>
<evidence type="ECO:0000256" key="5">
    <source>
        <dbReference type="ARBA" id="ARBA00022705"/>
    </source>
</evidence>
<feature type="domain" description="Zinc finger DNA-directed DNA polymerase family B alpha" evidence="15">
    <location>
        <begin position="666"/>
        <end position="838"/>
    </location>
</feature>
<dbReference type="InterPro" id="IPR036397">
    <property type="entry name" value="RNaseH_sf"/>
</dbReference>
<dbReference type="InterPro" id="IPR006134">
    <property type="entry name" value="DNA-dir_DNA_pol_B_multi_dom"/>
</dbReference>